<accession>A0AAN5DCT7</accession>
<keyword evidence="1" id="KW-0732">Signal</keyword>
<name>A0AAN5DCT7_9BILA</name>
<comment type="caution">
    <text evidence="2">The sequence shown here is derived from an EMBL/GenBank/DDBJ whole genome shotgun (WGS) entry which is preliminary data.</text>
</comment>
<feature type="chain" id="PRO_5042887729" evidence="1">
    <location>
        <begin position="18"/>
        <end position="240"/>
    </location>
</feature>
<feature type="signal peptide" evidence="1">
    <location>
        <begin position="1"/>
        <end position="17"/>
    </location>
</feature>
<organism evidence="2 3">
    <name type="scientific">Pristionchus mayeri</name>
    <dbReference type="NCBI Taxonomy" id="1317129"/>
    <lineage>
        <taxon>Eukaryota</taxon>
        <taxon>Metazoa</taxon>
        <taxon>Ecdysozoa</taxon>
        <taxon>Nematoda</taxon>
        <taxon>Chromadorea</taxon>
        <taxon>Rhabditida</taxon>
        <taxon>Rhabditina</taxon>
        <taxon>Diplogasteromorpha</taxon>
        <taxon>Diplogasteroidea</taxon>
        <taxon>Neodiplogasteridae</taxon>
        <taxon>Pristionchus</taxon>
    </lineage>
</organism>
<reference evidence="3" key="1">
    <citation type="submission" date="2022-10" db="EMBL/GenBank/DDBJ databases">
        <title>Genome assembly of Pristionchus species.</title>
        <authorList>
            <person name="Yoshida K."/>
            <person name="Sommer R.J."/>
        </authorList>
    </citation>
    <scope>NUCLEOTIDE SEQUENCE [LARGE SCALE GENOMIC DNA]</scope>
    <source>
        <strain evidence="3">RS5460</strain>
    </source>
</reference>
<keyword evidence="3" id="KW-1185">Reference proteome</keyword>
<protein>
    <submittedName>
        <fullName evidence="2">Uncharacterized protein</fullName>
    </submittedName>
</protein>
<evidence type="ECO:0000256" key="1">
    <source>
        <dbReference type="SAM" id="SignalP"/>
    </source>
</evidence>
<gene>
    <name evidence="2" type="ORF">PMAYCL1PPCAC_31341</name>
</gene>
<proteinExistence type="predicted"/>
<dbReference type="EMBL" id="BTRK01000006">
    <property type="protein sequence ID" value="GMR61146.1"/>
    <property type="molecule type" value="Genomic_DNA"/>
</dbReference>
<evidence type="ECO:0000313" key="2">
    <source>
        <dbReference type="EMBL" id="GMR61146.1"/>
    </source>
</evidence>
<feature type="non-terminal residue" evidence="2">
    <location>
        <position position="1"/>
    </location>
</feature>
<sequence>AMKVLLLLAGLVTGVSPFVYTCNEVKQMLWNDDVTTINGTRACVVLPATVKFPYNDDPYTWYLYNTYIVDTDSGMEYELSGFEEDGSFCKEGAGPWMIKSDDKDQFMCSSPKYQYAEIIFLFTSDEAKVVQTSTTPLNAVYGKGTHVFVAPEGSLSIENVSIDDDKETTLQFYTGAGSGEEEERFPLTTAEKFVSGTITVVIGPVTTVVIEDDVQVRLSLISFQDYRQFDSAQIAPLLQQ</sequence>
<evidence type="ECO:0000313" key="3">
    <source>
        <dbReference type="Proteomes" id="UP001328107"/>
    </source>
</evidence>
<dbReference type="AlphaFoldDB" id="A0AAN5DCT7"/>
<dbReference type="Proteomes" id="UP001328107">
    <property type="component" value="Unassembled WGS sequence"/>
</dbReference>